<accession>C5FUX5</accession>
<evidence type="ECO:0000256" key="1">
    <source>
        <dbReference type="SAM" id="MobiDB-lite"/>
    </source>
</evidence>
<dbReference type="EMBL" id="DS995706">
    <property type="protein sequence ID" value="EEQ33709.1"/>
    <property type="molecule type" value="Genomic_DNA"/>
</dbReference>
<dbReference type="GeneID" id="9222339"/>
<keyword evidence="3" id="KW-1185">Reference proteome</keyword>
<dbReference type="RefSeq" id="XP_002844564.1">
    <property type="nucleotide sequence ID" value="XM_002844518.1"/>
</dbReference>
<dbReference type="VEuPathDB" id="FungiDB:MCYG_06528"/>
<organism evidence="2 3">
    <name type="scientific">Arthroderma otae (strain ATCC MYA-4605 / CBS 113480)</name>
    <name type="common">Microsporum canis</name>
    <dbReference type="NCBI Taxonomy" id="554155"/>
    <lineage>
        <taxon>Eukaryota</taxon>
        <taxon>Fungi</taxon>
        <taxon>Dikarya</taxon>
        <taxon>Ascomycota</taxon>
        <taxon>Pezizomycotina</taxon>
        <taxon>Eurotiomycetes</taxon>
        <taxon>Eurotiomycetidae</taxon>
        <taxon>Onygenales</taxon>
        <taxon>Arthrodermataceae</taxon>
        <taxon>Microsporum</taxon>
    </lineage>
</organism>
<dbReference type="HOGENOM" id="CLU_1175180_0_0_1"/>
<evidence type="ECO:0000313" key="3">
    <source>
        <dbReference type="Proteomes" id="UP000002035"/>
    </source>
</evidence>
<feature type="region of interest" description="Disordered" evidence="1">
    <location>
        <begin position="196"/>
        <end position="236"/>
    </location>
</feature>
<feature type="compositionally biased region" description="Basic and acidic residues" evidence="1">
    <location>
        <begin position="214"/>
        <end position="236"/>
    </location>
</feature>
<protein>
    <submittedName>
        <fullName evidence="2">Uncharacterized protein</fullName>
    </submittedName>
</protein>
<name>C5FUX5_ARTOC</name>
<proteinExistence type="predicted"/>
<dbReference type="Proteomes" id="UP000002035">
    <property type="component" value="Unassembled WGS sequence"/>
</dbReference>
<evidence type="ECO:0000313" key="2">
    <source>
        <dbReference type="EMBL" id="EEQ33709.1"/>
    </source>
</evidence>
<dbReference type="AlphaFoldDB" id="C5FUX5"/>
<reference evidence="3" key="1">
    <citation type="journal article" date="2012" name="MBio">
        <title>Comparative genome analysis of Trichophyton rubrum and related dermatophytes reveals candidate genes involved in infection.</title>
        <authorList>
            <person name="Martinez D.A."/>
            <person name="Oliver B.G."/>
            <person name="Graeser Y."/>
            <person name="Goldberg J.M."/>
            <person name="Li W."/>
            <person name="Martinez-Rossi N.M."/>
            <person name="Monod M."/>
            <person name="Shelest E."/>
            <person name="Barton R.C."/>
            <person name="Birch E."/>
            <person name="Brakhage A.A."/>
            <person name="Chen Z."/>
            <person name="Gurr S.J."/>
            <person name="Heiman D."/>
            <person name="Heitman J."/>
            <person name="Kosti I."/>
            <person name="Rossi A."/>
            <person name="Saif S."/>
            <person name="Samalova M."/>
            <person name="Saunders C.W."/>
            <person name="Shea T."/>
            <person name="Summerbell R.C."/>
            <person name="Xu J."/>
            <person name="Young S."/>
            <person name="Zeng Q."/>
            <person name="Birren B.W."/>
            <person name="Cuomo C.A."/>
            <person name="White T.C."/>
        </authorList>
    </citation>
    <scope>NUCLEOTIDE SEQUENCE [LARGE SCALE GENOMIC DNA]</scope>
    <source>
        <strain evidence="3">ATCC MYA-4605 / CBS 113480</strain>
    </source>
</reference>
<sequence length="236" mass="25911">MAQRSGLQLATRGLAGKVAATATACIVGVFHRAPECRKVDRLNDLSSTTPPSNGPDGFVCQRTPAWSLSNEGPEVTFSSSLHTGQVGGGQTELKTLAGMTVDEKATNNQGEKAKSYFGLLRIHTSRFYEVEETIVDGMRFILSFLRRCALDLRFVLITSHIVLFAYLMPFPRRIQTPLMAYLSVVGVTKPFNQRSLNHSFRPSPAAVSPGKFGRRTDKDRRSEAVGHGPWIKDDGL</sequence>
<gene>
    <name evidence="2" type="ORF">MCYG_06528</name>
</gene>